<proteinExistence type="predicted"/>
<keyword evidence="1" id="KW-0732">Signal</keyword>
<dbReference type="STRING" id="453582.SAMN05421580_10331"/>
<dbReference type="RefSeq" id="WP_217696371.1">
    <property type="nucleotide sequence ID" value="NZ_FTOG01000003.1"/>
</dbReference>
<dbReference type="InterPro" id="IPR025145">
    <property type="entry name" value="DUF4087"/>
</dbReference>
<dbReference type="Pfam" id="PF13316">
    <property type="entry name" value="DUF4087"/>
    <property type="match status" value="1"/>
</dbReference>
<dbReference type="AlphaFoldDB" id="A0A1N7KTF7"/>
<accession>A0A1N7KTF7</accession>
<evidence type="ECO:0000256" key="1">
    <source>
        <dbReference type="SAM" id="SignalP"/>
    </source>
</evidence>
<evidence type="ECO:0000313" key="2">
    <source>
        <dbReference type="EMBL" id="SIS64776.1"/>
    </source>
</evidence>
<feature type="signal peptide" evidence="1">
    <location>
        <begin position="1"/>
        <end position="25"/>
    </location>
</feature>
<sequence length="128" mass="13431">MTAMAGCLPKALCAALVVLVPVVAAAETRCGWFANPTPGNFWLTDADATWELSVQGMGGVPGWDDLDWGEADFTARWVEVNGHYGYGCACIEGSFGAAAEGTVLRITRLRALPLSKCENDPALAAPGE</sequence>
<keyword evidence="3" id="KW-1185">Reference proteome</keyword>
<evidence type="ECO:0008006" key="4">
    <source>
        <dbReference type="Google" id="ProtNLM"/>
    </source>
</evidence>
<gene>
    <name evidence="2" type="ORF">SAMN05421580_10331</name>
</gene>
<evidence type="ECO:0000313" key="3">
    <source>
        <dbReference type="Proteomes" id="UP000186221"/>
    </source>
</evidence>
<organism evidence="2 3">
    <name type="scientific">Rhodobacter aestuarii</name>
    <dbReference type="NCBI Taxonomy" id="453582"/>
    <lineage>
        <taxon>Bacteria</taxon>
        <taxon>Pseudomonadati</taxon>
        <taxon>Pseudomonadota</taxon>
        <taxon>Alphaproteobacteria</taxon>
        <taxon>Rhodobacterales</taxon>
        <taxon>Rhodobacter group</taxon>
        <taxon>Rhodobacter</taxon>
    </lineage>
</organism>
<feature type="chain" id="PRO_5012161940" description="DUF4087 domain-containing protein" evidence="1">
    <location>
        <begin position="26"/>
        <end position="128"/>
    </location>
</feature>
<protein>
    <recommendedName>
        <fullName evidence="4">DUF4087 domain-containing protein</fullName>
    </recommendedName>
</protein>
<dbReference type="EMBL" id="FTOG01000003">
    <property type="protein sequence ID" value="SIS64776.1"/>
    <property type="molecule type" value="Genomic_DNA"/>
</dbReference>
<dbReference type="Proteomes" id="UP000186221">
    <property type="component" value="Unassembled WGS sequence"/>
</dbReference>
<name>A0A1N7KTF7_9RHOB</name>
<reference evidence="3" key="1">
    <citation type="submission" date="2017-01" db="EMBL/GenBank/DDBJ databases">
        <authorList>
            <person name="Varghese N."/>
            <person name="Submissions S."/>
        </authorList>
    </citation>
    <scope>NUCLEOTIDE SEQUENCE [LARGE SCALE GENOMIC DNA]</scope>
    <source>
        <strain evidence="3">DSM 19945</strain>
    </source>
</reference>